<reference evidence="1 2" key="1">
    <citation type="submission" date="2017-07" db="EMBL/GenBank/DDBJ databases">
        <title>An improved, manually edited Actinidia chinensis var. chinensis (kiwifruit) genome highlights the challenges associated with draft genomes and gene prediction in plants.</title>
        <authorList>
            <person name="Pilkington S."/>
            <person name="Crowhurst R."/>
            <person name="Hilario E."/>
            <person name="Nardozza S."/>
            <person name="Fraser L."/>
            <person name="Peng Y."/>
            <person name="Gunaseelan K."/>
            <person name="Simpson R."/>
            <person name="Tahir J."/>
            <person name="Deroles S."/>
            <person name="Templeton K."/>
            <person name="Luo Z."/>
            <person name="Davy M."/>
            <person name="Cheng C."/>
            <person name="Mcneilage M."/>
            <person name="Scaglione D."/>
            <person name="Liu Y."/>
            <person name="Zhang Q."/>
            <person name="Datson P."/>
            <person name="De Silva N."/>
            <person name="Gardiner S."/>
            <person name="Bassett H."/>
            <person name="Chagne D."/>
            <person name="Mccallum J."/>
            <person name="Dzierzon H."/>
            <person name="Deng C."/>
            <person name="Wang Y.-Y."/>
            <person name="Barron N."/>
            <person name="Manako K."/>
            <person name="Bowen J."/>
            <person name="Foster T."/>
            <person name="Erridge Z."/>
            <person name="Tiffin H."/>
            <person name="Waite C."/>
            <person name="Davies K."/>
            <person name="Grierson E."/>
            <person name="Laing W."/>
            <person name="Kirk R."/>
            <person name="Chen X."/>
            <person name="Wood M."/>
            <person name="Montefiori M."/>
            <person name="Brummell D."/>
            <person name="Schwinn K."/>
            <person name="Catanach A."/>
            <person name="Fullerton C."/>
            <person name="Li D."/>
            <person name="Meiyalaghan S."/>
            <person name="Nieuwenhuizen N."/>
            <person name="Read N."/>
            <person name="Prakash R."/>
            <person name="Hunter D."/>
            <person name="Zhang H."/>
            <person name="Mckenzie M."/>
            <person name="Knabel M."/>
            <person name="Harris A."/>
            <person name="Allan A."/>
            <person name="Chen A."/>
            <person name="Janssen B."/>
            <person name="Plunkett B."/>
            <person name="Dwamena C."/>
            <person name="Voogd C."/>
            <person name="Leif D."/>
            <person name="Lafferty D."/>
            <person name="Souleyre E."/>
            <person name="Varkonyi-Gasic E."/>
            <person name="Gambi F."/>
            <person name="Hanley J."/>
            <person name="Yao J.-L."/>
            <person name="Cheung J."/>
            <person name="David K."/>
            <person name="Warren B."/>
            <person name="Marsh K."/>
            <person name="Snowden K."/>
            <person name="Lin-Wang K."/>
            <person name="Brian L."/>
            <person name="Martinez-Sanchez M."/>
            <person name="Wang M."/>
            <person name="Ileperuma N."/>
            <person name="Macnee N."/>
            <person name="Campin R."/>
            <person name="Mcatee P."/>
            <person name="Drummond R."/>
            <person name="Espley R."/>
            <person name="Ireland H."/>
            <person name="Wu R."/>
            <person name="Atkinson R."/>
            <person name="Karunairetnam S."/>
            <person name="Bulley S."/>
            <person name="Chunkath S."/>
            <person name="Hanley Z."/>
            <person name="Storey R."/>
            <person name="Thrimawithana A."/>
            <person name="Thomson S."/>
            <person name="David C."/>
            <person name="Testolin R."/>
        </authorList>
    </citation>
    <scope>NUCLEOTIDE SEQUENCE [LARGE SCALE GENOMIC DNA]</scope>
    <source>
        <strain evidence="2">cv. Red5</strain>
        <tissue evidence="1">Young leaf</tissue>
    </source>
</reference>
<sequence>MENALNMNFLRRENSLAMVPLDHKDHEKSINDIMNRRLKNRERQRRYRARKRLEVDRKKSCSINNSSSLQIAMQIDGIPDKCVSRVHCRRDWKKDARRAHSLKEQEVILNGALVSGLTSASKNQATLLLCGDEAKNSHVLDNSERRAIPGRRHWKADARNKKTLS</sequence>
<dbReference type="Gramene" id="PSR91634">
    <property type="protein sequence ID" value="PSR91634"/>
    <property type="gene ID" value="CEY00_Acc29005"/>
</dbReference>
<protein>
    <submittedName>
        <fullName evidence="1">GTPase-activating protein like</fullName>
    </submittedName>
</protein>
<proteinExistence type="predicted"/>
<name>A0A2R6PID2_ACTCC</name>
<organism evidence="1 2">
    <name type="scientific">Actinidia chinensis var. chinensis</name>
    <name type="common">Chinese soft-hair kiwi</name>
    <dbReference type="NCBI Taxonomy" id="1590841"/>
    <lineage>
        <taxon>Eukaryota</taxon>
        <taxon>Viridiplantae</taxon>
        <taxon>Streptophyta</taxon>
        <taxon>Embryophyta</taxon>
        <taxon>Tracheophyta</taxon>
        <taxon>Spermatophyta</taxon>
        <taxon>Magnoliopsida</taxon>
        <taxon>eudicotyledons</taxon>
        <taxon>Gunneridae</taxon>
        <taxon>Pentapetalae</taxon>
        <taxon>asterids</taxon>
        <taxon>Ericales</taxon>
        <taxon>Actinidiaceae</taxon>
        <taxon>Actinidia</taxon>
    </lineage>
</organism>
<dbReference type="EMBL" id="NKQK01000025">
    <property type="protein sequence ID" value="PSR91634.1"/>
    <property type="molecule type" value="Genomic_DNA"/>
</dbReference>
<evidence type="ECO:0000313" key="2">
    <source>
        <dbReference type="Proteomes" id="UP000241394"/>
    </source>
</evidence>
<dbReference type="InParanoid" id="A0A2R6PID2"/>
<keyword evidence="2" id="KW-1185">Reference proteome</keyword>
<dbReference type="AlphaFoldDB" id="A0A2R6PID2"/>
<comment type="caution">
    <text evidence="1">The sequence shown here is derived from an EMBL/GenBank/DDBJ whole genome shotgun (WGS) entry which is preliminary data.</text>
</comment>
<dbReference type="Proteomes" id="UP000241394">
    <property type="component" value="Chromosome LG25"/>
</dbReference>
<reference evidence="2" key="2">
    <citation type="journal article" date="2018" name="BMC Genomics">
        <title>A manually annotated Actinidia chinensis var. chinensis (kiwifruit) genome highlights the challenges associated with draft genomes and gene prediction in plants.</title>
        <authorList>
            <person name="Pilkington S.M."/>
            <person name="Crowhurst R."/>
            <person name="Hilario E."/>
            <person name="Nardozza S."/>
            <person name="Fraser L."/>
            <person name="Peng Y."/>
            <person name="Gunaseelan K."/>
            <person name="Simpson R."/>
            <person name="Tahir J."/>
            <person name="Deroles S.C."/>
            <person name="Templeton K."/>
            <person name="Luo Z."/>
            <person name="Davy M."/>
            <person name="Cheng C."/>
            <person name="McNeilage M."/>
            <person name="Scaglione D."/>
            <person name="Liu Y."/>
            <person name="Zhang Q."/>
            <person name="Datson P."/>
            <person name="De Silva N."/>
            <person name="Gardiner S.E."/>
            <person name="Bassett H."/>
            <person name="Chagne D."/>
            <person name="McCallum J."/>
            <person name="Dzierzon H."/>
            <person name="Deng C."/>
            <person name="Wang Y.Y."/>
            <person name="Barron L."/>
            <person name="Manako K."/>
            <person name="Bowen J."/>
            <person name="Foster T.M."/>
            <person name="Erridge Z.A."/>
            <person name="Tiffin H."/>
            <person name="Waite C.N."/>
            <person name="Davies K.M."/>
            <person name="Grierson E.P."/>
            <person name="Laing W.A."/>
            <person name="Kirk R."/>
            <person name="Chen X."/>
            <person name="Wood M."/>
            <person name="Montefiori M."/>
            <person name="Brummell D.A."/>
            <person name="Schwinn K.E."/>
            <person name="Catanach A."/>
            <person name="Fullerton C."/>
            <person name="Li D."/>
            <person name="Meiyalaghan S."/>
            <person name="Nieuwenhuizen N."/>
            <person name="Read N."/>
            <person name="Prakash R."/>
            <person name="Hunter D."/>
            <person name="Zhang H."/>
            <person name="McKenzie M."/>
            <person name="Knabel M."/>
            <person name="Harris A."/>
            <person name="Allan A.C."/>
            <person name="Gleave A."/>
            <person name="Chen A."/>
            <person name="Janssen B.J."/>
            <person name="Plunkett B."/>
            <person name="Ampomah-Dwamena C."/>
            <person name="Voogd C."/>
            <person name="Leif D."/>
            <person name="Lafferty D."/>
            <person name="Souleyre E.J.F."/>
            <person name="Varkonyi-Gasic E."/>
            <person name="Gambi F."/>
            <person name="Hanley J."/>
            <person name="Yao J.L."/>
            <person name="Cheung J."/>
            <person name="David K.M."/>
            <person name="Warren B."/>
            <person name="Marsh K."/>
            <person name="Snowden K.C."/>
            <person name="Lin-Wang K."/>
            <person name="Brian L."/>
            <person name="Martinez-Sanchez M."/>
            <person name="Wang M."/>
            <person name="Ileperuma N."/>
            <person name="Macnee N."/>
            <person name="Campin R."/>
            <person name="McAtee P."/>
            <person name="Drummond R.S.M."/>
            <person name="Espley R.V."/>
            <person name="Ireland H.S."/>
            <person name="Wu R."/>
            <person name="Atkinson R.G."/>
            <person name="Karunairetnam S."/>
            <person name="Bulley S."/>
            <person name="Chunkath S."/>
            <person name="Hanley Z."/>
            <person name="Storey R."/>
            <person name="Thrimawithana A.H."/>
            <person name="Thomson S."/>
            <person name="David C."/>
            <person name="Testolin R."/>
            <person name="Huang H."/>
            <person name="Hellens R.P."/>
            <person name="Schaffer R.J."/>
        </authorList>
    </citation>
    <scope>NUCLEOTIDE SEQUENCE [LARGE SCALE GENOMIC DNA]</scope>
    <source>
        <strain evidence="2">cv. Red5</strain>
    </source>
</reference>
<accession>A0A2R6PID2</accession>
<evidence type="ECO:0000313" key="1">
    <source>
        <dbReference type="EMBL" id="PSR91634.1"/>
    </source>
</evidence>
<gene>
    <name evidence="1" type="ORF">CEY00_Acc29005</name>
</gene>
<dbReference type="OMA" id="PREYVMP"/>
<dbReference type="OrthoDB" id="763417at2759"/>
<dbReference type="FunCoup" id="A0A2R6PID2">
    <property type="interactions" value="3"/>
</dbReference>